<dbReference type="Proteomes" id="UP001208570">
    <property type="component" value="Unassembled WGS sequence"/>
</dbReference>
<dbReference type="AlphaFoldDB" id="A0AAD9NGA5"/>
<gene>
    <name evidence="2" type="ORF">LSH36_12g34016</name>
</gene>
<evidence type="ECO:0000313" key="2">
    <source>
        <dbReference type="EMBL" id="KAK2169192.1"/>
    </source>
</evidence>
<accession>A0AAD9NGA5</accession>
<keyword evidence="1" id="KW-1133">Transmembrane helix</keyword>
<name>A0AAD9NGA5_9ANNE</name>
<keyword evidence="1" id="KW-0812">Transmembrane</keyword>
<feature type="transmembrane region" description="Helical" evidence="1">
    <location>
        <begin position="12"/>
        <end position="39"/>
    </location>
</feature>
<keyword evidence="1" id="KW-0472">Membrane</keyword>
<protein>
    <submittedName>
        <fullName evidence="2">Uncharacterized protein</fullName>
    </submittedName>
</protein>
<organism evidence="2 3">
    <name type="scientific">Paralvinella palmiformis</name>
    <dbReference type="NCBI Taxonomy" id="53620"/>
    <lineage>
        <taxon>Eukaryota</taxon>
        <taxon>Metazoa</taxon>
        <taxon>Spiralia</taxon>
        <taxon>Lophotrochozoa</taxon>
        <taxon>Annelida</taxon>
        <taxon>Polychaeta</taxon>
        <taxon>Sedentaria</taxon>
        <taxon>Canalipalpata</taxon>
        <taxon>Terebellida</taxon>
        <taxon>Terebelliformia</taxon>
        <taxon>Alvinellidae</taxon>
        <taxon>Paralvinella</taxon>
    </lineage>
</organism>
<evidence type="ECO:0000313" key="3">
    <source>
        <dbReference type="Proteomes" id="UP001208570"/>
    </source>
</evidence>
<evidence type="ECO:0000256" key="1">
    <source>
        <dbReference type="SAM" id="Phobius"/>
    </source>
</evidence>
<proteinExistence type="predicted"/>
<sequence length="123" mass="13610">MDQRLANTLLLVLAFLVWIRTSIGCVLGTSFLLCILLLYRKINKHRSDVTSPAILTTLTDTVPIIMYHCPTRSDPTAANLNLGVGNRDRTQYPDDQSENACQDTTTDQLIISSVILSMTVEIG</sequence>
<dbReference type="EMBL" id="JAODUP010000012">
    <property type="protein sequence ID" value="KAK2169192.1"/>
    <property type="molecule type" value="Genomic_DNA"/>
</dbReference>
<reference evidence="2" key="1">
    <citation type="journal article" date="2023" name="Mol. Biol. Evol.">
        <title>Third-Generation Sequencing Reveals the Adaptive Role of the Epigenome in Three Deep-Sea Polychaetes.</title>
        <authorList>
            <person name="Perez M."/>
            <person name="Aroh O."/>
            <person name="Sun Y."/>
            <person name="Lan Y."/>
            <person name="Juniper S.K."/>
            <person name="Young C.R."/>
            <person name="Angers B."/>
            <person name="Qian P.Y."/>
        </authorList>
    </citation>
    <scope>NUCLEOTIDE SEQUENCE</scope>
    <source>
        <strain evidence="2">P08H-3</strain>
    </source>
</reference>
<keyword evidence="3" id="KW-1185">Reference proteome</keyword>
<comment type="caution">
    <text evidence="2">The sequence shown here is derived from an EMBL/GenBank/DDBJ whole genome shotgun (WGS) entry which is preliminary data.</text>
</comment>